<reference evidence="2" key="1">
    <citation type="journal article" date="2021" name="Front. Plant Sci.">
        <title>Chromosome-Scale Genome Assembly for Chinese Sour Jujube and Insights Into Its Genome Evolution and Domestication Signature.</title>
        <authorList>
            <person name="Shen L.-Y."/>
            <person name="Luo H."/>
            <person name="Wang X.-L."/>
            <person name="Wang X.-M."/>
            <person name="Qiu X.-J."/>
            <person name="Liu H."/>
            <person name="Zhou S.-S."/>
            <person name="Jia K.-H."/>
            <person name="Nie S."/>
            <person name="Bao Y.-T."/>
            <person name="Zhang R.-G."/>
            <person name="Yun Q.-Z."/>
            <person name="Chai Y.-H."/>
            <person name="Lu J.-Y."/>
            <person name="Li Y."/>
            <person name="Zhao S.-W."/>
            <person name="Mao J.-F."/>
            <person name="Jia S.-G."/>
            <person name="Mao Y.-M."/>
        </authorList>
    </citation>
    <scope>NUCLEOTIDE SEQUENCE</scope>
    <source>
        <strain evidence="2">AT0</strain>
        <tissue evidence="2">Leaf</tissue>
    </source>
</reference>
<gene>
    <name evidence="2" type="ORF">FEM48_Zijuj01G0104700</name>
</gene>
<protein>
    <recommendedName>
        <fullName evidence="1">DUF659 domain-containing protein</fullName>
    </recommendedName>
</protein>
<dbReference type="InterPro" id="IPR007021">
    <property type="entry name" value="DUF659"/>
</dbReference>
<dbReference type="AlphaFoldDB" id="A0A978W0Q8"/>
<dbReference type="Pfam" id="PF04937">
    <property type="entry name" value="DUF659"/>
    <property type="match status" value="1"/>
</dbReference>
<name>A0A978W0Q8_ZIZJJ</name>
<dbReference type="PANTHER" id="PTHR32166">
    <property type="entry name" value="OSJNBA0013A04.12 PROTEIN"/>
    <property type="match status" value="1"/>
</dbReference>
<proteinExistence type="predicted"/>
<evidence type="ECO:0000313" key="3">
    <source>
        <dbReference type="Proteomes" id="UP000813462"/>
    </source>
</evidence>
<dbReference type="PANTHER" id="PTHR32166:SF81">
    <property type="entry name" value="OS06G0658400 PROTEIN"/>
    <property type="match status" value="1"/>
</dbReference>
<organism evidence="2 3">
    <name type="scientific">Ziziphus jujuba var. spinosa</name>
    <dbReference type="NCBI Taxonomy" id="714518"/>
    <lineage>
        <taxon>Eukaryota</taxon>
        <taxon>Viridiplantae</taxon>
        <taxon>Streptophyta</taxon>
        <taxon>Embryophyta</taxon>
        <taxon>Tracheophyta</taxon>
        <taxon>Spermatophyta</taxon>
        <taxon>Magnoliopsida</taxon>
        <taxon>eudicotyledons</taxon>
        <taxon>Gunneridae</taxon>
        <taxon>Pentapetalae</taxon>
        <taxon>rosids</taxon>
        <taxon>fabids</taxon>
        <taxon>Rosales</taxon>
        <taxon>Rhamnaceae</taxon>
        <taxon>Paliureae</taxon>
        <taxon>Ziziphus</taxon>
    </lineage>
</organism>
<comment type="caution">
    <text evidence="2">The sequence shown here is derived from an EMBL/GenBank/DDBJ whole genome shotgun (WGS) entry which is preliminary data.</text>
</comment>
<dbReference type="Proteomes" id="UP000813462">
    <property type="component" value="Unassembled WGS sequence"/>
</dbReference>
<dbReference type="EMBL" id="JAEACU010000001">
    <property type="protein sequence ID" value="KAH7545542.1"/>
    <property type="molecule type" value="Genomic_DNA"/>
</dbReference>
<feature type="domain" description="DUF659" evidence="1">
    <location>
        <begin position="112"/>
        <end position="177"/>
    </location>
</feature>
<accession>A0A978W0Q8</accession>
<sequence>MESCQSSQCSCWWRWKLMLDLQLFQQKSDRFIIKEYVNVPSGSDLLQHKKRKGAVVGSLEKSFNITQCDIADEEAARMFYVSALLFNFAKSPYFRQCSKTPANNSLAGYTPPTYNRLRKTLLAQEKEHINRKLQPIRDSWRKKGVLIFSDGCSDRQRRPLINMMVASSGGVMFIKSTHPM</sequence>
<evidence type="ECO:0000313" key="2">
    <source>
        <dbReference type="EMBL" id="KAH7545542.1"/>
    </source>
</evidence>
<evidence type="ECO:0000259" key="1">
    <source>
        <dbReference type="Pfam" id="PF04937"/>
    </source>
</evidence>